<evidence type="ECO:0000256" key="6">
    <source>
        <dbReference type="ARBA" id="ARBA00023136"/>
    </source>
</evidence>
<evidence type="ECO:0000256" key="3">
    <source>
        <dbReference type="ARBA" id="ARBA00022741"/>
    </source>
</evidence>
<protein>
    <submittedName>
        <fullName evidence="11">ATP-binding cassette domain-containing protein</fullName>
    </submittedName>
</protein>
<dbReference type="PROSITE" id="PS50893">
    <property type="entry name" value="ABC_TRANSPORTER_2"/>
    <property type="match status" value="1"/>
</dbReference>
<dbReference type="RefSeq" id="WP_206943092.1">
    <property type="nucleotide sequence ID" value="NZ_JAFLNF010000008.1"/>
</dbReference>
<dbReference type="GO" id="GO:0034040">
    <property type="term" value="F:ATPase-coupled lipid transmembrane transporter activity"/>
    <property type="evidence" value="ECO:0007669"/>
    <property type="project" value="TreeGrafter"/>
</dbReference>
<dbReference type="PROSITE" id="PS50929">
    <property type="entry name" value="ABC_TM1F"/>
    <property type="match status" value="1"/>
</dbReference>
<evidence type="ECO:0000256" key="8">
    <source>
        <dbReference type="SAM" id="Phobius"/>
    </source>
</evidence>
<evidence type="ECO:0000256" key="4">
    <source>
        <dbReference type="ARBA" id="ARBA00022840"/>
    </source>
</evidence>
<dbReference type="SUPFAM" id="SSF90123">
    <property type="entry name" value="ABC transporter transmembrane region"/>
    <property type="match status" value="1"/>
</dbReference>
<evidence type="ECO:0000259" key="10">
    <source>
        <dbReference type="PROSITE" id="PS50929"/>
    </source>
</evidence>
<dbReference type="GO" id="GO:0140359">
    <property type="term" value="F:ABC-type transporter activity"/>
    <property type="evidence" value="ECO:0007669"/>
    <property type="project" value="InterPro"/>
</dbReference>
<dbReference type="InterPro" id="IPR039421">
    <property type="entry name" value="Type_1_exporter"/>
</dbReference>
<feature type="transmembrane region" description="Helical" evidence="8">
    <location>
        <begin position="293"/>
        <end position="313"/>
    </location>
</feature>
<dbReference type="GO" id="GO:0016887">
    <property type="term" value="F:ATP hydrolysis activity"/>
    <property type="evidence" value="ECO:0007669"/>
    <property type="project" value="InterPro"/>
</dbReference>
<dbReference type="PANTHER" id="PTHR24221">
    <property type="entry name" value="ATP-BINDING CASSETTE SUB-FAMILY B"/>
    <property type="match status" value="1"/>
</dbReference>
<keyword evidence="4 11" id="KW-0067">ATP-binding</keyword>
<evidence type="ECO:0000313" key="12">
    <source>
        <dbReference type="Proteomes" id="UP000664779"/>
    </source>
</evidence>
<evidence type="ECO:0000259" key="9">
    <source>
        <dbReference type="PROSITE" id="PS50893"/>
    </source>
</evidence>
<proteinExistence type="predicted"/>
<comment type="caution">
    <text evidence="11">The sequence shown here is derived from an EMBL/GenBank/DDBJ whole genome shotgun (WGS) entry which is preliminary data.</text>
</comment>
<dbReference type="InterPro" id="IPR003593">
    <property type="entry name" value="AAA+_ATPase"/>
</dbReference>
<dbReference type="EMBL" id="JAFLNF010000008">
    <property type="protein sequence ID" value="MBO0346830.1"/>
    <property type="molecule type" value="Genomic_DNA"/>
</dbReference>
<feature type="transmembrane region" description="Helical" evidence="8">
    <location>
        <begin position="319"/>
        <end position="336"/>
    </location>
</feature>
<keyword evidence="5 8" id="KW-1133">Transmembrane helix</keyword>
<feature type="transmembrane region" description="Helical" evidence="8">
    <location>
        <begin position="399"/>
        <end position="422"/>
    </location>
</feature>
<dbReference type="SMART" id="SM00382">
    <property type="entry name" value="AAA"/>
    <property type="match status" value="1"/>
</dbReference>
<keyword evidence="2 8" id="KW-0812">Transmembrane</keyword>
<dbReference type="InterPro" id="IPR027417">
    <property type="entry name" value="P-loop_NTPase"/>
</dbReference>
<sequence length="725" mass="80308">MSLSAFTSDTPIRPGSPSAAKPADLETRLHEHSSGNGPISAAEACILPLLKALRWDGLERHLFEALPHLEPVQTIYELRAVLTRLNYQTDRKIRRLGSMTAENLPCLLATKDNIYVCLNQTGEGYMRAYSGAEQKEVLLPLSQSGETFLIDQLGQSFKSSAQFKHWSSRLFHQFRGTLVRIFVVGLLTNMLALALPLFVMTVYDKAMGAKSIPVLVTLLIGIALIFVLDGLTKITKSRLQAYFGTRLDSVIANTTFRHFLHLPLPLTVNAPIGSQITRLRQFEGVRDIFHGNLANALINLPFSAIFVVTLAIIGGKLALLPAGLLLCYTLAAFVLVPRMKQAINVTGEAKSRLQNLTVESLHKTKEIRGLSANEIWLDKYRNVYAEFARKNLHTRMFSTVMQILSQTSMTACGIGVLALGAVQVIDGNLTPGALIAVMALSWRSLNPMHQAFLSLTQLGLAQQAIERINGLLKIPLEREPGALPSLQRSLQGTLRMSSLVLRYPGRQEPALRNLTLAVEKGEVLAVTGPSGSGKTTLIRALLGLYRPQMGAILVDNLDTRQLDPGEWRYCIGYAPDDYDFFYGTIAQNLRMADPQADQQQLLECFSEFGLDEYTDLLPEGLETRLTAGLLQRVPDNVKQRILLARAFLRPAPIYLLDNPAGNLDRDGDRLLMEKIERVRGHSTVIMTTYRPSHMKMAENVAYLQNGQVSIYGPPGEVLDEIMQKN</sequence>
<keyword evidence="3" id="KW-0547">Nucleotide-binding</keyword>
<feature type="compositionally biased region" description="Polar residues" evidence="7">
    <location>
        <begin position="1"/>
        <end position="10"/>
    </location>
</feature>
<evidence type="ECO:0000256" key="2">
    <source>
        <dbReference type="ARBA" id="ARBA00022692"/>
    </source>
</evidence>
<feature type="domain" description="ABC transmembrane type-1" evidence="10">
    <location>
        <begin position="181"/>
        <end position="460"/>
    </location>
</feature>
<feature type="transmembrane region" description="Helical" evidence="8">
    <location>
        <begin position="211"/>
        <end position="231"/>
    </location>
</feature>
<dbReference type="AlphaFoldDB" id="A0A939ER61"/>
<feature type="compositionally biased region" description="Basic and acidic residues" evidence="7">
    <location>
        <begin position="23"/>
        <end position="33"/>
    </location>
</feature>
<keyword evidence="6 8" id="KW-0472">Membrane</keyword>
<reference evidence="11" key="1">
    <citation type="submission" date="2021-03" db="EMBL/GenBank/DDBJ databases">
        <title>Roseibium sp. CAU 1637 isolated from Incheon.</title>
        <authorList>
            <person name="Kim W."/>
        </authorList>
    </citation>
    <scope>NUCLEOTIDE SEQUENCE</scope>
    <source>
        <strain evidence="11">CAU 1637</strain>
    </source>
</reference>
<dbReference type="InterPro" id="IPR011527">
    <property type="entry name" value="ABC1_TM_dom"/>
</dbReference>
<feature type="transmembrane region" description="Helical" evidence="8">
    <location>
        <begin position="178"/>
        <end position="199"/>
    </location>
</feature>
<dbReference type="Pfam" id="PF00664">
    <property type="entry name" value="ABC_membrane"/>
    <property type="match status" value="1"/>
</dbReference>
<evidence type="ECO:0000256" key="7">
    <source>
        <dbReference type="SAM" id="MobiDB-lite"/>
    </source>
</evidence>
<name>A0A939ER61_9HYPH</name>
<dbReference type="Proteomes" id="UP000664779">
    <property type="component" value="Unassembled WGS sequence"/>
</dbReference>
<keyword evidence="12" id="KW-1185">Reference proteome</keyword>
<evidence type="ECO:0000313" key="11">
    <source>
        <dbReference type="EMBL" id="MBO0346830.1"/>
    </source>
</evidence>
<dbReference type="Pfam" id="PF00005">
    <property type="entry name" value="ABC_tran"/>
    <property type="match status" value="1"/>
</dbReference>
<dbReference type="Gene3D" id="1.20.1560.10">
    <property type="entry name" value="ABC transporter type 1, transmembrane domain"/>
    <property type="match status" value="1"/>
</dbReference>
<dbReference type="SUPFAM" id="SSF52540">
    <property type="entry name" value="P-loop containing nucleoside triphosphate hydrolases"/>
    <property type="match status" value="1"/>
</dbReference>
<accession>A0A939ER61</accession>
<evidence type="ECO:0000256" key="5">
    <source>
        <dbReference type="ARBA" id="ARBA00022989"/>
    </source>
</evidence>
<dbReference type="InterPro" id="IPR036640">
    <property type="entry name" value="ABC1_TM_sf"/>
</dbReference>
<dbReference type="GO" id="GO:0005886">
    <property type="term" value="C:plasma membrane"/>
    <property type="evidence" value="ECO:0007669"/>
    <property type="project" value="UniProtKB-SubCell"/>
</dbReference>
<organism evidence="11 12">
    <name type="scientific">Roseibium limicola</name>
    <dbReference type="NCBI Taxonomy" id="2816037"/>
    <lineage>
        <taxon>Bacteria</taxon>
        <taxon>Pseudomonadati</taxon>
        <taxon>Pseudomonadota</taxon>
        <taxon>Alphaproteobacteria</taxon>
        <taxon>Hyphomicrobiales</taxon>
        <taxon>Stappiaceae</taxon>
        <taxon>Roseibium</taxon>
    </lineage>
</organism>
<evidence type="ECO:0000256" key="1">
    <source>
        <dbReference type="ARBA" id="ARBA00004651"/>
    </source>
</evidence>
<comment type="subcellular location">
    <subcellularLocation>
        <location evidence="1">Cell membrane</location>
        <topology evidence="1">Multi-pass membrane protein</topology>
    </subcellularLocation>
</comment>
<feature type="region of interest" description="Disordered" evidence="7">
    <location>
        <begin position="1"/>
        <end position="36"/>
    </location>
</feature>
<dbReference type="InterPro" id="IPR003439">
    <property type="entry name" value="ABC_transporter-like_ATP-bd"/>
</dbReference>
<feature type="domain" description="ABC transporter" evidence="9">
    <location>
        <begin position="494"/>
        <end position="725"/>
    </location>
</feature>
<gene>
    <name evidence="11" type="ORF">J0X15_16505</name>
</gene>
<dbReference type="GO" id="GO:0005524">
    <property type="term" value="F:ATP binding"/>
    <property type="evidence" value="ECO:0007669"/>
    <property type="project" value="UniProtKB-KW"/>
</dbReference>
<dbReference type="PANTHER" id="PTHR24221:SF248">
    <property type="entry name" value="ABC TRANSPORTER TRANSMEMBRANE REGION"/>
    <property type="match status" value="1"/>
</dbReference>
<dbReference type="Gene3D" id="3.40.50.300">
    <property type="entry name" value="P-loop containing nucleotide triphosphate hydrolases"/>
    <property type="match status" value="1"/>
</dbReference>